<feature type="domain" description="DUF4806" evidence="2">
    <location>
        <begin position="246"/>
        <end position="318"/>
    </location>
</feature>
<keyword evidence="3" id="KW-1185">Reference proteome</keyword>
<sequence length="329" mass="38441">MEKPTWTIVQFSEDNTVEAVPSNWIQHNKCYWPPFKNEKVIAAIRKNAERNTCWPCYDIITFRNSTYDDYNTARRKTKKAEDTSDLNSSEVDTKRKRIKNRLYENETDDEQCNIARALTKQNKIIQSSSEESDESDTVLPKHSQMTDALKTAGQIAMQKDNNNCVNPEIENNSFLTNSMRCTCQLCPAHAQMQNKNEKYFKQIIRQQNYFKTQLWQTVEDIQDIKNTGLNPAPNNDVQKQESVFCFFTLPLETEQQLQEVEQYLTNQNNFKASVTQASRTGGKHSYEFMKRNLSQLLSNKLAEEYSWLGKKKKQKFHELKLANMLIGKR</sequence>
<evidence type="ECO:0000256" key="1">
    <source>
        <dbReference type="SAM" id="MobiDB-lite"/>
    </source>
</evidence>
<evidence type="ECO:0000313" key="4">
    <source>
        <dbReference type="RefSeq" id="XP_024886864.1"/>
    </source>
</evidence>
<evidence type="ECO:0000313" key="3">
    <source>
        <dbReference type="Proteomes" id="UP000504618"/>
    </source>
</evidence>
<accession>A0A6J1QW51</accession>
<dbReference type="RefSeq" id="XP_024886864.1">
    <property type="nucleotide sequence ID" value="XM_025031096.1"/>
</dbReference>
<protein>
    <submittedName>
        <fullName evidence="4">Uncharacterized protein LOC112464232 isoform X1</fullName>
    </submittedName>
</protein>
<dbReference type="PANTHER" id="PTHR34153">
    <property type="entry name" value="SI:CH211-262H13.3-RELATED-RELATED"/>
    <property type="match status" value="1"/>
</dbReference>
<dbReference type="Pfam" id="PF16064">
    <property type="entry name" value="DUF4806"/>
    <property type="match status" value="1"/>
</dbReference>
<evidence type="ECO:0000259" key="2">
    <source>
        <dbReference type="Pfam" id="PF16064"/>
    </source>
</evidence>
<dbReference type="AlphaFoldDB" id="A0A6J1QW51"/>
<gene>
    <name evidence="4" type="primary">LOC112464232</name>
</gene>
<dbReference type="PANTHER" id="PTHR34153:SF2">
    <property type="entry name" value="SI:CH211-262H13.3-RELATED"/>
    <property type="match status" value="1"/>
</dbReference>
<dbReference type="GeneID" id="112464232"/>
<proteinExistence type="predicted"/>
<dbReference type="OrthoDB" id="7554540at2759"/>
<feature type="region of interest" description="Disordered" evidence="1">
    <location>
        <begin position="74"/>
        <end position="93"/>
    </location>
</feature>
<name>A0A6J1QW51_9HYME</name>
<dbReference type="InterPro" id="IPR032071">
    <property type="entry name" value="DUF4806"/>
</dbReference>
<reference evidence="4" key="1">
    <citation type="submission" date="2025-08" db="UniProtKB">
        <authorList>
            <consortium name="RefSeq"/>
        </authorList>
    </citation>
    <scope>IDENTIFICATION</scope>
    <source>
        <tissue evidence="4">Whole body</tissue>
    </source>
</reference>
<dbReference type="Proteomes" id="UP000504618">
    <property type="component" value="Unplaced"/>
</dbReference>
<organism evidence="3 4">
    <name type="scientific">Temnothorax curvispinosus</name>
    <dbReference type="NCBI Taxonomy" id="300111"/>
    <lineage>
        <taxon>Eukaryota</taxon>
        <taxon>Metazoa</taxon>
        <taxon>Ecdysozoa</taxon>
        <taxon>Arthropoda</taxon>
        <taxon>Hexapoda</taxon>
        <taxon>Insecta</taxon>
        <taxon>Pterygota</taxon>
        <taxon>Neoptera</taxon>
        <taxon>Endopterygota</taxon>
        <taxon>Hymenoptera</taxon>
        <taxon>Apocrita</taxon>
        <taxon>Aculeata</taxon>
        <taxon>Formicoidea</taxon>
        <taxon>Formicidae</taxon>
        <taxon>Myrmicinae</taxon>
        <taxon>Temnothorax</taxon>
    </lineage>
</organism>